<dbReference type="SUPFAM" id="SSF54001">
    <property type="entry name" value="Cysteine proteinases"/>
    <property type="match status" value="1"/>
</dbReference>
<gene>
    <name evidence="11" type="ORF">G5714_015417</name>
</gene>
<dbReference type="OrthoDB" id="424753at2759"/>
<dbReference type="PROSITE" id="PS50222">
    <property type="entry name" value="EF_HAND_2"/>
    <property type="match status" value="1"/>
</dbReference>
<feature type="domain" description="Calpain catalytic" evidence="9">
    <location>
        <begin position="26"/>
        <end position="326"/>
    </location>
</feature>
<dbReference type="GO" id="GO:0005509">
    <property type="term" value="F:calcium ion binding"/>
    <property type="evidence" value="ECO:0007669"/>
    <property type="project" value="InterPro"/>
</dbReference>
<dbReference type="InterPro" id="IPR002048">
    <property type="entry name" value="EF_hand_dom"/>
</dbReference>
<dbReference type="CDD" id="cd00044">
    <property type="entry name" value="CysPc"/>
    <property type="match status" value="1"/>
</dbReference>
<dbReference type="PANTHER" id="PTHR10183">
    <property type="entry name" value="CALPAIN"/>
    <property type="match status" value="1"/>
</dbReference>
<dbReference type="EMBL" id="JAAMOB010000015">
    <property type="protein sequence ID" value="KAF4104430.1"/>
    <property type="molecule type" value="Genomic_DNA"/>
</dbReference>
<keyword evidence="3" id="KW-0479">Metal-binding</keyword>
<dbReference type="Gene3D" id="3.90.70.10">
    <property type="entry name" value="Cysteine proteinases"/>
    <property type="match status" value="1"/>
</dbReference>
<dbReference type="InterPro" id="IPR001300">
    <property type="entry name" value="Peptidase_C2_calpain_cat"/>
</dbReference>
<reference evidence="11 12" key="1">
    <citation type="submission" date="2020-04" db="EMBL/GenBank/DDBJ databases">
        <title>Chromosome-level genome assembly of a cyprinid fish Onychostoma macrolepis by integration of Nanopore Sequencing, Bionano and Hi-C technology.</title>
        <authorList>
            <person name="Wang D."/>
        </authorList>
    </citation>
    <scope>NUCLEOTIDE SEQUENCE [LARGE SCALE GENOMIC DNA]</scope>
    <source>
        <strain evidence="11">SWU-2019</strain>
        <tissue evidence="11">Muscle</tissue>
    </source>
</reference>
<protein>
    <submittedName>
        <fullName evidence="11">Uncharacterized protein</fullName>
    </submittedName>
</protein>
<dbReference type="SMART" id="SM00720">
    <property type="entry name" value="calpain_III"/>
    <property type="match status" value="1"/>
</dbReference>
<dbReference type="InterPro" id="IPR018247">
    <property type="entry name" value="EF_Hand_1_Ca_BS"/>
</dbReference>
<dbReference type="PROSITE" id="PS50203">
    <property type="entry name" value="CALPAIN_CAT"/>
    <property type="match status" value="1"/>
</dbReference>
<evidence type="ECO:0000256" key="4">
    <source>
        <dbReference type="ARBA" id="ARBA00022801"/>
    </source>
</evidence>
<organism evidence="11 12">
    <name type="scientific">Onychostoma macrolepis</name>
    <dbReference type="NCBI Taxonomy" id="369639"/>
    <lineage>
        <taxon>Eukaryota</taxon>
        <taxon>Metazoa</taxon>
        <taxon>Chordata</taxon>
        <taxon>Craniata</taxon>
        <taxon>Vertebrata</taxon>
        <taxon>Euteleostomi</taxon>
        <taxon>Actinopterygii</taxon>
        <taxon>Neopterygii</taxon>
        <taxon>Teleostei</taxon>
        <taxon>Ostariophysi</taxon>
        <taxon>Cypriniformes</taxon>
        <taxon>Cyprinidae</taxon>
        <taxon>Acrossocheilinae</taxon>
        <taxon>Onychostoma</taxon>
    </lineage>
</organism>
<evidence type="ECO:0000256" key="5">
    <source>
        <dbReference type="ARBA" id="ARBA00022807"/>
    </source>
</evidence>
<dbReference type="InterPro" id="IPR022684">
    <property type="entry name" value="Calpain_cysteine_protease"/>
</dbReference>
<dbReference type="Gene3D" id="2.60.120.380">
    <property type="match status" value="1"/>
</dbReference>
<evidence type="ECO:0000256" key="8">
    <source>
        <dbReference type="PROSITE-ProRule" id="PRU00239"/>
    </source>
</evidence>
<dbReference type="GO" id="GO:0005737">
    <property type="term" value="C:cytoplasm"/>
    <property type="evidence" value="ECO:0007669"/>
    <property type="project" value="TreeGrafter"/>
</dbReference>
<evidence type="ECO:0000256" key="7">
    <source>
        <dbReference type="PIRSR" id="PIRSR622684-1"/>
    </source>
</evidence>
<dbReference type="PANTHER" id="PTHR10183:SF434">
    <property type="entry name" value="CALPAIN-3"/>
    <property type="match status" value="1"/>
</dbReference>
<feature type="domain" description="EF-hand" evidence="10">
    <location>
        <begin position="572"/>
        <end position="607"/>
    </location>
</feature>
<dbReference type="InterPro" id="IPR011992">
    <property type="entry name" value="EF-hand-dom_pair"/>
</dbReference>
<dbReference type="Gene3D" id="1.10.238.10">
    <property type="entry name" value="EF-hand"/>
    <property type="match status" value="1"/>
</dbReference>
<dbReference type="Pfam" id="PF00648">
    <property type="entry name" value="Peptidase_C2"/>
    <property type="match status" value="1"/>
</dbReference>
<evidence type="ECO:0000259" key="9">
    <source>
        <dbReference type="PROSITE" id="PS50203"/>
    </source>
</evidence>
<name>A0A7J6CB54_9TELE</name>
<keyword evidence="12" id="KW-1185">Reference proteome</keyword>
<comment type="similarity">
    <text evidence="1">Belongs to the peptidase C2 family.</text>
</comment>
<dbReference type="InterPro" id="IPR038765">
    <property type="entry name" value="Papain-like_cys_pep_sf"/>
</dbReference>
<dbReference type="GO" id="GO:0004198">
    <property type="term" value="F:calcium-dependent cysteine-type endopeptidase activity"/>
    <property type="evidence" value="ECO:0007669"/>
    <property type="project" value="InterPro"/>
</dbReference>
<accession>A0A7J6CB54</accession>
<keyword evidence="5 8" id="KW-0788">Thiol protease</keyword>
<feature type="active site" evidence="7 8">
    <location>
        <position position="242"/>
    </location>
</feature>
<dbReference type="AlphaFoldDB" id="A0A7J6CB54"/>
<dbReference type="SUPFAM" id="SSF47473">
    <property type="entry name" value="EF-hand"/>
    <property type="match status" value="1"/>
</dbReference>
<dbReference type="Pfam" id="PF01067">
    <property type="entry name" value="Calpain_III"/>
    <property type="match status" value="1"/>
</dbReference>
<evidence type="ECO:0000256" key="6">
    <source>
        <dbReference type="ARBA" id="ARBA00022837"/>
    </source>
</evidence>
<evidence type="ECO:0000313" key="11">
    <source>
        <dbReference type="EMBL" id="KAF4104430.1"/>
    </source>
</evidence>
<keyword evidence="4 8" id="KW-0378">Hydrolase</keyword>
<evidence type="ECO:0000256" key="2">
    <source>
        <dbReference type="ARBA" id="ARBA00022670"/>
    </source>
</evidence>
<feature type="active site" evidence="7 8">
    <location>
        <position position="266"/>
    </location>
</feature>
<dbReference type="InterPro" id="IPR036213">
    <property type="entry name" value="Calpain_III_sf"/>
</dbReference>
<dbReference type="PROSITE" id="PS00018">
    <property type="entry name" value="EF_HAND_1"/>
    <property type="match status" value="1"/>
</dbReference>
<feature type="active site" evidence="7 8">
    <location>
        <position position="88"/>
    </location>
</feature>
<dbReference type="SMART" id="SM00230">
    <property type="entry name" value="CysPc"/>
    <property type="match status" value="1"/>
</dbReference>
<dbReference type="FunFam" id="1.10.238.10:FF:000530">
    <property type="entry name" value="Zgc:85932"/>
    <property type="match status" value="1"/>
</dbReference>
<dbReference type="InterPro" id="IPR022682">
    <property type="entry name" value="Calpain_domain_III"/>
</dbReference>
<dbReference type="FunFam" id="3.90.70.10:FF:000001">
    <property type="entry name" value="Calpain-1 catalytic subunit"/>
    <property type="match status" value="1"/>
</dbReference>
<dbReference type="Proteomes" id="UP000579812">
    <property type="component" value="Unassembled WGS sequence"/>
</dbReference>
<evidence type="ECO:0000313" key="12">
    <source>
        <dbReference type="Proteomes" id="UP000579812"/>
    </source>
</evidence>
<dbReference type="SUPFAM" id="SSF49758">
    <property type="entry name" value="Calpain large subunit, middle domain (domain III)"/>
    <property type="match status" value="1"/>
</dbReference>
<keyword evidence="2 8" id="KW-0645">Protease</keyword>
<keyword evidence="6" id="KW-0106">Calcium</keyword>
<dbReference type="PRINTS" id="PR00704">
    <property type="entry name" value="CALPAIN"/>
</dbReference>
<evidence type="ECO:0000256" key="3">
    <source>
        <dbReference type="ARBA" id="ARBA00022723"/>
    </source>
</evidence>
<proteinExistence type="inferred from homology"/>
<sequence length="671" mass="75952">MSEIKKQTSTDSSSNPWERLGSPTLLWSPTSGLPLQDGLYTDAKFPVQNMPIQTNVVWKRPKEICPFPQFIADGATRMDVCQGVLSDCWFLSAVASLSLYPSLLDRVVPSGQGFQLGYNGCFSFLFWQYGEWIKVRVDDRLPTQNGQLIYLRSSNKEEFWSALLEKAYAKLKGGYSALNMGFPHEAMADMTGGVTEEFVVPSDARTLGSFLRSLVQKGALINCANTRGPLEKSNEFGILFRHAYSVTGLETVKTSTGQVELVRIRNPWGNTEWEGPWSDKKGMEWNMVSPEEQRRVQRKQHDDGEFWMSPADFCQNFDTMEVCHLSEDTLSESGVKKPWKCTLHHGRWIPQQGPPQFNLTLLEEDDDPSDPELTCSFLLALMQKHTRQRGMLFPVALHIYKARSKRDFLSSWEVSQLKPVLSTTKDLSHVPRQELVIRGRLAPGHYIIIPSTSETSQEGEFLLRVLTEKANKTTAVERPGVDAISITPPMSPRLAGLLSVNEARDLFVKHCVKGPYCSPLDLYNLLTEAIAKGVFAGSEKQLSLEHCKSFVVLMDSQGMGRLDLTEFQALWEKLRKWTGIFMTFDKNKNQALDYLEIPPALTAAGIRVDEFIMQLIGLRYTEPDMTVSFPGFLFLLMKLDCMMRKFQSFDMTGMGVISVNCRQFLHITMYN</sequence>
<evidence type="ECO:0000256" key="1">
    <source>
        <dbReference type="ARBA" id="ARBA00007623"/>
    </source>
</evidence>
<comment type="caution">
    <text evidence="11">The sequence shown here is derived from an EMBL/GenBank/DDBJ whole genome shotgun (WGS) entry which is preliminary data.</text>
</comment>
<dbReference type="InterPro" id="IPR022683">
    <property type="entry name" value="Calpain_III"/>
</dbReference>
<dbReference type="GO" id="GO:0006508">
    <property type="term" value="P:proteolysis"/>
    <property type="evidence" value="ECO:0007669"/>
    <property type="project" value="UniProtKB-KW"/>
</dbReference>
<dbReference type="CDD" id="cd16195">
    <property type="entry name" value="EFh_PEF_CAPN13_14"/>
    <property type="match status" value="1"/>
</dbReference>
<evidence type="ECO:0000259" key="10">
    <source>
        <dbReference type="PROSITE" id="PS50222"/>
    </source>
</evidence>